<protein>
    <submittedName>
        <fullName evidence="3">NYN domain-containing protein</fullName>
    </submittedName>
</protein>
<gene>
    <name evidence="3" type="ORF">C8Q71DRAFT_4385</name>
</gene>
<evidence type="ECO:0000256" key="1">
    <source>
        <dbReference type="SAM" id="MobiDB-lite"/>
    </source>
</evidence>
<evidence type="ECO:0000313" key="4">
    <source>
        <dbReference type="Proteomes" id="UP000814176"/>
    </source>
</evidence>
<feature type="compositionally biased region" description="Low complexity" evidence="1">
    <location>
        <begin position="280"/>
        <end position="291"/>
    </location>
</feature>
<reference evidence="3 4" key="1">
    <citation type="journal article" date="2021" name="Environ. Microbiol.">
        <title>Gene family expansions and transcriptome signatures uncover fungal adaptations to wood decay.</title>
        <authorList>
            <person name="Hage H."/>
            <person name="Miyauchi S."/>
            <person name="Viragh M."/>
            <person name="Drula E."/>
            <person name="Min B."/>
            <person name="Chaduli D."/>
            <person name="Navarro D."/>
            <person name="Favel A."/>
            <person name="Norest M."/>
            <person name="Lesage-Meessen L."/>
            <person name="Balint B."/>
            <person name="Merenyi Z."/>
            <person name="de Eugenio L."/>
            <person name="Morin E."/>
            <person name="Martinez A.T."/>
            <person name="Baldrian P."/>
            <person name="Stursova M."/>
            <person name="Martinez M.J."/>
            <person name="Novotny C."/>
            <person name="Magnuson J.K."/>
            <person name="Spatafora J.W."/>
            <person name="Maurice S."/>
            <person name="Pangilinan J."/>
            <person name="Andreopoulos W."/>
            <person name="LaButti K."/>
            <person name="Hundley H."/>
            <person name="Na H."/>
            <person name="Kuo A."/>
            <person name="Barry K."/>
            <person name="Lipzen A."/>
            <person name="Henrissat B."/>
            <person name="Riley R."/>
            <person name="Ahrendt S."/>
            <person name="Nagy L.G."/>
            <person name="Grigoriev I.V."/>
            <person name="Martin F."/>
            <person name="Rosso M.N."/>
        </authorList>
    </citation>
    <scope>NUCLEOTIDE SEQUENCE [LARGE SCALE GENOMIC DNA]</scope>
    <source>
        <strain evidence="3 4">CIRM-BRFM 1785</strain>
    </source>
</reference>
<evidence type="ECO:0000313" key="3">
    <source>
        <dbReference type="EMBL" id="KAH9843563.1"/>
    </source>
</evidence>
<dbReference type="PANTHER" id="PTHR14379:SF3">
    <property type="entry name" value="MEIOSIS REGULATOR AND MRNA STABILITY FACTOR 1"/>
    <property type="match status" value="1"/>
</dbReference>
<dbReference type="EMBL" id="JADCUA010000001">
    <property type="protein sequence ID" value="KAH9843563.1"/>
    <property type="molecule type" value="Genomic_DNA"/>
</dbReference>
<dbReference type="PANTHER" id="PTHR14379">
    <property type="entry name" value="LIMKAIN B LKAP"/>
    <property type="match status" value="1"/>
</dbReference>
<feature type="domain" description="NYN" evidence="2">
    <location>
        <begin position="81"/>
        <end position="210"/>
    </location>
</feature>
<dbReference type="Proteomes" id="UP000814176">
    <property type="component" value="Unassembled WGS sequence"/>
</dbReference>
<dbReference type="GeneID" id="71999272"/>
<dbReference type="RefSeq" id="XP_047784373.1">
    <property type="nucleotide sequence ID" value="XM_047918540.1"/>
</dbReference>
<organism evidence="3 4">
    <name type="scientific">Rhodofomes roseus</name>
    <dbReference type="NCBI Taxonomy" id="34475"/>
    <lineage>
        <taxon>Eukaryota</taxon>
        <taxon>Fungi</taxon>
        <taxon>Dikarya</taxon>
        <taxon>Basidiomycota</taxon>
        <taxon>Agaricomycotina</taxon>
        <taxon>Agaricomycetes</taxon>
        <taxon>Polyporales</taxon>
        <taxon>Rhodofomes</taxon>
    </lineage>
</organism>
<dbReference type="Pfam" id="PF01936">
    <property type="entry name" value="NYN"/>
    <property type="match status" value="1"/>
</dbReference>
<proteinExistence type="predicted"/>
<sequence>MSITNVLKSRTRAKLPVRPPRGRSDHILSTQLSRRMLSPHGSGPCATRLLFSTAVVPYHDAASATGEHPASEEGRQPNSSVGVFWDYENCAVDSESSMLRLSALRRLAKTFGRKITMKVYLDRAQLAAPRATAIRSRLYAAGFELVDCPHDGMKEVIDKAITVDMFMYALDNPAPSTLLLISGDRGYAPMLSRLSLRGYNIIIVTPITTANAGLRLAQCHSVYEWSDQLTLLQSQELEQALPRQPPKKSAKASQATFTPIRTSKKLPEGTGFFSSSVKPTTDTKSDTATSSRPTSVRSSEKQPYASKSPKNAGPSHMSIEVDPMFQALVDILKANRSEGVLYLSSSALGQMLPKKNPNVFGDAGVSKLKEYTILAEEKQIIVFKSDKSGPIEKGSDRFISLHPRLL</sequence>
<feature type="compositionally biased region" description="Polar residues" evidence="1">
    <location>
        <begin position="251"/>
        <end position="261"/>
    </location>
</feature>
<name>A0ABQ8KX08_9APHY</name>
<accession>A0ABQ8KX08</accession>
<evidence type="ECO:0000259" key="2">
    <source>
        <dbReference type="Pfam" id="PF01936"/>
    </source>
</evidence>
<dbReference type="InterPro" id="IPR024768">
    <property type="entry name" value="Marf1"/>
</dbReference>
<feature type="region of interest" description="Disordered" evidence="1">
    <location>
        <begin position="1"/>
        <end position="26"/>
    </location>
</feature>
<dbReference type="Gene3D" id="3.40.50.1010">
    <property type="entry name" value="5'-nuclease"/>
    <property type="match status" value="1"/>
</dbReference>
<keyword evidence="4" id="KW-1185">Reference proteome</keyword>
<dbReference type="CDD" id="cd10910">
    <property type="entry name" value="PIN_limkain_b1_N_like"/>
    <property type="match status" value="1"/>
</dbReference>
<dbReference type="InterPro" id="IPR021139">
    <property type="entry name" value="NYN"/>
</dbReference>
<comment type="caution">
    <text evidence="3">The sequence shown here is derived from an EMBL/GenBank/DDBJ whole genome shotgun (WGS) entry which is preliminary data.</text>
</comment>
<feature type="region of interest" description="Disordered" evidence="1">
    <location>
        <begin position="240"/>
        <end position="317"/>
    </location>
</feature>